<keyword evidence="3" id="KW-0804">Transcription</keyword>
<evidence type="ECO:0000259" key="4">
    <source>
        <dbReference type="PROSITE" id="PS50043"/>
    </source>
</evidence>
<dbReference type="CDD" id="cd06170">
    <property type="entry name" value="LuxR_C_like"/>
    <property type="match status" value="1"/>
</dbReference>
<accession>A0A918MP33</accession>
<dbReference type="Pfam" id="PF00196">
    <property type="entry name" value="GerE"/>
    <property type="match status" value="1"/>
</dbReference>
<keyword evidence="6" id="KW-1185">Reference proteome</keyword>
<dbReference type="GO" id="GO:0003677">
    <property type="term" value="F:DNA binding"/>
    <property type="evidence" value="ECO:0007669"/>
    <property type="project" value="UniProtKB-KW"/>
</dbReference>
<keyword evidence="2" id="KW-0238">DNA-binding</keyword>
<dbReference type="InterPro" id="IPR036388">
    <property type="entry name" value="WH-like_DNA-bd_sf"/>
</dbReference>
<dbReference type="InterPro" id="IPR000792">
    <property type="entry name" value="Tscrpt_reg_LuxR_C"/>
</dbReference>
<dbReference type="InterPro" id="IPR016032">
    <property type="entry name" value="Sig_transdc_resp-reg_C-effctor"/>
</dbReference>
<reference evidence="5" key="1">
    <citation type="journal article" date="2014" name="Int. J. Syst. Evol. Microbiol.">
        <title>Complete genome sequence of Corynebacterium casei LMG S-19264T (=DSM 44701T), isolated from a smear-ripened cheese.</title>
        <authorList>
            <consortium name="US DOE Joint Genome Institute (JGI-PGF)"/>
            <person name="Walter F."/>
            <person name="Albersmeier A."/>
            <person name="Kalinowski J."/>
            <person name="Ruckert C."/>
        </authorList>
    </citation>
    <scope>NUCLEOTIDE SEQUENCE</scope>
    <source>
        <strain evidence="5">JCM 4490</strain>
    </source>
</reference>
<dbReference type="PANTHER" id="PTHR44688">
    <property type="entry name" value="DNA-BINDING TRANSCRIPTIONAL ACTIVATOR DEVR_DOSR"/>
    <property type="match status" value="1"/>
</dbReference>
<feature type="domain" description="HTH luxR-type" evidence="4">
    <location>
        <begin position="212"/>
        <end position="277"/>
    </location>
</feature>
<name>A0A918MP33_9ACTN</name>
<evidence type="ECO:0000313" key="5">
    <source>
        <dbReference type="EMBL" id="GGW43346.1"/>
    </source>
</evidence>
<dbReference type="PRINTS" id="PR00038">
    <property type="entry name" value="HTHLUXR"/>
</dbReference>
<dbReference type="Gene3D" id="1.10.10.10">
    <property type="entry name" value="Winged helix-like DNA-binding domain superfamily/Winged helix DNA-binding domain"/>
    <property type="match status" value="1"/>
</dbReference>
<evidence type="ECO:0000256" key="3">
    <source>
        <dbReference type="ARBA" id="ARBA00023163"/>
    </source>
</evidence>
<dbReference type="Proteomes" id="UP000620224">
    <property type="component" value="Unassembled WGS sequence"/>
</dbReference>
<reference evidence="5" key="2">
    <citation type="submission" date="2020-09" db="EMBL/GenBank/DDBJ databases">
        <authorList>
            <person name="Sun Q."/>
            <person name="Ohkuma M."/>
        </authorList>
    </citation>
    <scope>NUCLEOTIDE SEQUENCE</scope>
    <source>
        <strain evidence="5">JCM 4490</strain>
    </source>
</reference>
<dbReference type="PROSITE" id="PS50043">
    <property type="entry name" value="HTH_LUXR_2"/>
    <property type="match status" value="1"/>
</dbReference>
<gene>
    <name evidence="5" type="ORF">GCM10010503_19940</name>
</gene>
<dbReference type="PANTHER" id="PTHR44688:SF16">
    <property type="entry name" value="DNA-BINDING TRANSCRIPTIONAL ACTIVATOR DEVR_DOSR"/>
    <property type="match status" value="1"/>
</dbReference>
<evidence type="ECO:0000256" key="2">
    <source>
        <dbReference type="ARBA" id="ARBA00023125"/>
    </source>
</evidence>
<dbReference type="EMBL" id="BMUE01000003">
    <property type="protein sequence ID" value="GGW43346.1"/>
    <property type="molecule type" value="Genomic_DNA"/>
</dbReference>
<evidence type="ECO:0000313" key="6">
    <source>
        <dbReference type="Proteomes" id="UP000620224"/>
    </source>
</evidence>
<protein>
    <recommendedName>
        <fullName evidence="4">HTH luxR-type domain-containing protein</fullName>
    </recommendedName>
</protein>
<dbReference type="SMART" id="SM00421">
    <property type="entry name" value="HTH_LUXR"/>
    <property type="match status" value="1"/>
</dbReference>
<organism evidence="5 6">
    <name type="scientific">Streptomyces lucensis JCM 4490</name>
    <dbReference type="NCBI Taxonomy" id="1306176"/>
    <lineage>
        <taxon>Bacteria</taxon>
        <taxon>Bacillati</taxon>
        <taxon>Actinomycetota</taxon>
        <taxon>Actinomycetes</taxon>
        <taxon>Kitasatosporales</taxon>
        <taxon>Streptomycetaceae</taxon>
        <taxon>Streptomyces</taxon>
    </lineage>
</organism>
<dbReference type="GO" id="GO:0006355">
    <property type="term" value="P:regulation of DNA-templated transcription"/>
    <property type="evidence" value="ECO:0007669"/>
    <property type="project" value="InterPro"/>
</dbReference>
<evidence type="ECO:0000256" key="1">
    <source>
        <dbReference type="ARBA" id="ARBA00023015"/>
    </source>
</evidence>
<sequence length="294" mass="31547">MRRSTYAAGREDRGREAPGRDVGLEKAYERMAAVAVAALHEREPGRLWPMLAGALAELCGGDAVIHKLDDWSEHRGSIGAAPDAAALALDRLTDADLRLLRAGFPFAGHYTARSGRSPVTARRAAGRAWPGSRTARLLGEALDVDHVLGVPLPDGTTPVITGCLVYRSGTDFTDDQLAMAERTQPLLTAVERQRRLLEEWRRTLGPDPAADQRAAQSTLTPRETTVLLLLAEALTADAVGRRLGISARTVHKHVENIYRKLGTRDRVGTVLRAQQLGLVAPPGQAGGETGGEPA</sequence>
<dbReference type="AlphaFoldDB" id="A0A918MP33"/>
<keyword evidence="1" id="KW-0805">Transcription regulation</keyword>
<proteinExistence type="predicted"/>
<comment type="caution">
    <text evidence="5">The sequence shown here is derived from an EMBL/GenBank/DDBJ whole genome shotgun (WGS) entry which is preliminary data.</text>
</comment>
<dbReference type="SUPFAM" id="SSF46894">
    <property type="entry name" value="C-terminal effector domain of the bipartite response regulators"/>
    <property type="match status" value="1"/>
</dbReference>